<evidence type="ECO:0000256" key="2">
    <source>
        <dbReference type="ARBA" id="ARBA00022475"/>
    </source>
</evidence>
<comment type="subcellular location">
    <subcellularLocation>
        <location evidence="1 12">Cell membrane</location>
        <topology evidence="1 12">Multi-pass membrane protein</topology>
    </subcellularLocation>
</comment>
<comment type="catalytic activity">
    <reaction evidence="11">
        <text>fluoride(in) = fluoride(out)</text>
        <dbReference type="Rhea" id="RHEA:76159"/>
        <dbReference type="ChEBI" id="CHEBI:17051"/>
    </reaction>
    <physiologicalReaction direction="left-to-right" evidence="11">
        <dbReference type="Rhea" id="RHEA:76160"/>
    </physiologicalReaction>
</comment>
<keyword evidence="6 12" id="KW-0915">Sodium</keyword>
<keyword evidence="4 12" id="KW-0812">Transmembrane</keyword>
<dbReference type="AlphaFoldDB" id="A0A9X9XBV8"/>
<accession>A0A9X9XBV8</accession>
<feature type="binding site" evidence="12">
    <location>
        <position position="78"/>
    </location>
    <ligand>
        <name>Na(+)</name>
        <dbReference type="ChEBI" id="CHEBI:29101"/>
        <note>structural</note>
    </ligand>
</feature>
<reference evidence="13" key="2">
    <citation type="journal article" date="2021" name="Syst. Appl. Microbiol.">
        <title>Roseomonas hellenica sp. nov., isolated from roots of wild-growing Alkanna tinctoria.</title>
        <authorList>
            <person name="Rat A."/>
            <person name="Naranjo H.D."/>
            <person name="Lebbe L."/>
            <person name="Cnockaert M."/>
            <person name="Krigas N."/>
            <person name="Grigoriadou K."/>
            <person name="Maloupa E."/>
            <person name="Willems A."/>
        </authorList>
    </citation>
    <scope>NUCLEOTIDE SEQUENCE</scope>
    <source>
        <strain evidence="13">LMG 31228</strain>
    </source>
</reference>
<name>A0A9X9XBV8_9PROT</name>
<protein>
    <recommendedName>
        <fullName evidence="12">Fluoride-specific ion channel FluC</fullName>
    </recommendedName>
</protein>
<evidence type="ECO:0000313" key="14">
    <source>
        <dbReference type="Proteomes" id="UP001138709"/>
    </source>
</evidence>
<organism evidence="13 14">
    <name type="scientific">Neoroseomonas eburnea</name>
    <dbReference type="NCBI Taxonomy" id="1346889"/>
    <lineage>
        <taxon>Bacteria</taxon>
        <taxon>Pseudomonadati</taxon>
        <taxon>Pseudomonadota</taxon>
        <taxon>Alphaproteobacteria</taxon>
        <taxon>Acetobacterales</taxon>
        <taxon>Acetobacteraceae</taxon>
        <taxon>Neoroseomonas</taxon>
    </lineage>
</organism>
<keyword evidence="12" id="KW-0813">Transport</keyword>
<dbReference type="GO" id="GO:0005886">
    <property type="term" value="C:plasma membrane"/>
    <property type="evidence" value="ECO:0007669"/>
    <property type="project" value="UniProtKB-SubCell"/>
</dbReference>
<keyword evidence="12" id="KW-0479">Metal-binding</keyword>
<evidence type="ECO:0000256" key="10">
    <source>
        <dbReference type="ARBA" id="ARBA00035120"/>
    </source>
</evidence>
<dbReference type="GO" id="GO:0062054">
    <property type="term" value="F:fluoride channel activity"/>
    <property type="evidence" value="ECO:0007669"/>
    <property type="project" value="UniProtKB-UniRule"/>
</dbReference>
<dbReference type="Pfam" id="PF02537">
    <property type="entry name" value="CRCB"/>
    <property type="match status" value="1"/>
</dbReference>
<comment type="function">
    <text evidence="12">Fluoride-specific ion channel. Important for reducing fluoride concentration in the cell, thus reducing its toxicity.</text>
</comment>
<evidence type="ECO:0000256" key="4">
    <source>
        <dbReference type="ARBA" id="ARBA00022692"/>
    </source>
</evidence>
<evidence type="ECO:0000256" key="11">
    <source>
        <dbReference type="ARBA" id="ARBA00035585"/>
    </source>
</evidence>
<reference evidence="13" key="1">
    <citation type="submission" date="2020-01" db="EMBL/GenBank/DDBJ databases">
        <authorList>
            <person name="Rat A."/>
        </authorList>
    </citation>
    <scope>NUCLEOTIDE SEQUENCE</scope>
    <source>
        <strain evidence="13">LMG 31228</strain>
    </source>
</reference>
<feature type="transmembrane region" description="Helical" evidence="12">
    <location>
        <begin position="68"/>
        <end position="84"/>
    </location>
</feature>
<dbReference type="HAMAP" id="MF_00454">
    <property type="entry name" value="FluC"/>
    <property type="match status" value="1"/>
</dbReference>
<keyword evidence="9 12" id="KW-0407">Ion channel</keyword>
<feature type="transmembrane region" description="Helical" evidence="12">
    <location>
        <begin position="96"/>
        <end position="119"/>
    </location>
</feature>
<keyword evidence="5 12" id="KW-1133">Transmembrane helix</keyword>
<dbReference type="Proteomes" id="UP001138709">
    <property type="component" value="Unassembled WGS sequence"/>
</dbReference>
<evidence type="ECO:0000256" key="6">
    <source>
        <dbReference type="ARBA" id="ARBA00023053"/>
    </source>
</evidence>
<comment type="activity regulation">
    <text evidence="12">Na(+) is not transported, but it plays an essential structural role and its presence is essential for fluoride channel function.</text>
</comment>
<keyword evidence="3" id="KW-0997">Cell inner membrane</keyword>
<gene>
    <name evidence="12" type="primary">fluC</name>
    <name evidence="12" type="synonym">crcB</name>
    <name evidence="13" type="ORF">GXW74_11925</name>
</gene>
<dbReference type="RefSeq" id="WP_211846728.1">
    <property type="nucleotide sequence ID" value="NZ_JAAEDL010000010.1"/>
</dbReference>
<evidence type="ECO:0000256" key="8">
    <source>
        <dbReference type="ARBA" id="ARBA00023136"/>
    </source>
</evidence>
<evidence type="ECO:0000256" key="12">
    <source>
        <dbReference type="HAMAP-Rule" id="MF_00454"/>
    </source>
</evidence>
<dbReference type="InterPro" id="IPR003691">
    <property type="entry name" value="FluC"/>
</dbReference>
<evidence type="ECO:0000313" key="13">
    <source>
        <dbReference type="EMBL" id="MBR0681194.1"/>
    </source>
</evidence>
<sequence>MQGFTASSLALVALGGAAASVLRHLASLFGTALFGSGFPWGMRAVNILGSGAIGVLAALGIDGAARNLLIPGFLGGPTTFSAFSPESTHLWERAPVFAVAYVLLSVGLGLAASVLRFWLVRR</sequence>
<feature type="transmembrane region" description="Helical" evidence="12">
    <location>
        <begin position="43"/>
        <end position="61"/>
    </location>
</feature>
<proteinExistence type="inferred from homology"/>
<feature type="binding site" evidence="12">
    <location>
        <position position="75"/>
    </location>
    <ligand>
        <name>Na(+)</name>
        <dbReference type="ChEBI" id="CHEBI:29101"/>
        <note>structural</note>
    </ligand>
</feature>
<keyword evidence="14" id="KW-1185">Reference proteome</keyword>
<dbReference type="EMBL" id="JAAEDL010000010">
    <property type="protein sequence ID" value="MBR0681194.1"/>
    <property type="molecule type" value="Genomic_DNA"/>
</dbReference>
<comment type="similarity">
    <text evidence="10 12">Belongs to the fluoride channel Fluc/FEX (TC 1.A.43) family.</text>
</comment>
<evidence type="ECO:0000256" key="7">
    <source>
        <dbReference type="ARBA" id="ARBA00023065"/>
    </source>
</evidence>
<evidence type="ECO:0000256" key="1">
    <source>
        <dbReference type="ARBA" id="ARBA00004651"/>
    </source>
</evidence>
<evidence type="ECO:0000256" key="3">
    <source>
        <dbReference type="ARBA" id="ARBA00022519"/>
    </source>
</evidence>
<evidence type="ECO:0000256" key="5">
    <source>
        <dbReference type="ARBA" id="ARBA00022989"/>
    </source>
</evidence>
<evidence type="ECO:0000256" key="9">
    <source>
        <dbReference type="ARBA" id="ARBA00023303"/>
    </source>
</evidence>
<dbReference type="GO" id="GO:0046872">
    <property type="term" value="F:metal ion binding"/>
    <property type="evidence" value="ECO:0007669"/>
    <property type="project" value="UniProtKB-KW"/>
</dbReference>
<keyword evidence="7 12" id="KW-0406">Ion transport</keyword>
<comment type="caution">
    <text evidence="13">The sequence shown here is derived from an EMBL/GenBank/DDBJ whole genome shotgun (WGS) entry which is preliminary data.</text>
</comment>
<dbReference type="GO" id="GO:0140114">
    <property type="term" value="P:cellular detoxification of fluoride"/>
    <property type="evidence" value="ECO:0007669"/>
    <property type="project" value="UniProtKB-UniRule"/>
</dbReference>
<keyword evidence="8 12" id="KW-0472">Membrane</keyword>
<keyword evidence="2 12" id="KW-1003">Cell membrane</keyword>